<keyword evidence="2" id="KW-1185">Reference proteome</keyword>
<reference evidence="2" key="1">
    <citation type="submission" date="2016-07" db="EMBL/GenBank/DDBJ databases">
        <title>Phaeobacter portensis sp. nov., a tropodithietic acid producing bacterium isolated from a German harbor.</title>
        <authorList>
            <person name="Freese H.M."/>
            <person name="Bunk B."/>
            <person name="Breider S."/>
            <person name="Brinkhoff T."/>
        </authorList>
    </citation>
    <scope>NUCLEOTIDE SEQUENCE [LARGE SCALE GENOMIC DNA]</scope>
    <source>
        <strain evidence="2">P97</strain>
    </source>
</reference>
<evidence type="ECO:0000313" key="2">
    <source>
        <dbReference type="Proteomes" id="UP000183859"/>
    </source>
</evidence>
<organism evidence="1 2">
    <name type="scientific">Phaeobacter porticola</name>
    <dbReference type="NCBI Taxonomy" id="1844006"/>
    <lineage>
        <taxon>Bacteria</taxon>
        <taxon>Pseudomonadati</taxon>
        <taxon>Pseudomonadota</taxon>
        <taxon>Alphaproteobacteria</taxon>
        <taxon>Rhodobacterales</taxon>
        <taxon>Roseobacteraceae</taxon>
        <taxon>Phaeobacter</taxon>
    </lineage>
</organism>
<dbReference type="Proteomes" id="UP000183859">
    <property type="component" value="Chromosome"/>
</dbReference>
<protein>
    <submittedName>
        <fullName evidence="1">Uncharacterized protein</fullName>
    </submittedName>
</protein>
<sequence>MNTAMGIILGQSQGNSDIHDCKVIPILSGRICRQENGEF</sequence>
<evidence type="ECO:0000313" key="1">
    <source>
        <dbReference type="EMBL" id="APG48786.1"/>
    </source>
</evidence>
<proteinExistence type="predicted"/>
<dbReference type="STRING" id="1844006.PhaeoP97_03433"/>
<dbReference type="AlphaFoldDB" id="A0A1L3I9Q7"/>
<name>A0A1L3I9Q7_9RHOB</name>
<dbReference type="EMBL" id="CP016364">
    <property type="protein sequence ID" value="APG48786.1"/>
    <property type="molecule type" value="Genomic_DNA"/>
</dbReference>
<dbReference type="KEGG" id="php:PhaeoP97_03433"/>
<accession>A0A1L3I9Q7</accession>
<gene>
    <name evidence="1" type="ORF">PhaeoP97_03433</name>
</gene>